<dbReference type="RefSeq" id="WP_204518426.1">
    <property type="nucleotide sequence ID" value="NZ_BAABIN010000016.1"/>
</dbReference>
<keyword evidence="4" id="KW-1185">Reference proteome</keyword>
<dbReference type="SUPFAM" id="SSF102588">
    <property type="entry name" value="LmbE-like"/>
    <property type="match status" value="1"/>
</dbReference>
<feature type="domain" description="Alpha-galactosidase NEW3" evidence="2">
    <location>
        <begin position="523"/>
        <end position="595"/>
    </location>
</feature>
<dbReference type="Proteomes" id="UP000717624">
    <property type="component" value="Unassembled WGS sequence"/>
</dbReference>
<dbReference type="Pfam" id="PF10633">
    <property type="entry name" value="NPCBM_assoc"/>
    <property type="match status" value="2"/>
</dbReference>
<dbReference type="InterPro" id="IPR024078">
    <property type="entry name" value="LmbE-like_dom_sf"/>
</dbReference>
<name>A0A939BPN3_9BACL</name>
<dbReference type="Gene3D" id="3.40.50.880">
    <property type="match status" value="1"/>
</dbReference>
<evidence type="ECO:0000259" key="2">
    <source>
        <dbReference type="Pfam" id="PF10633"/>
    </source>
</evidence>
<accession>A0A939BPN3</accession>
<dbReference type="SUPFAM" id="SSF52317">
    <property type="entry name" value="Class I glutamine amidotransferase-like"/>
    <property type="match status" value="1"/>
</dbReference>
<dbReference type="Pfam" id="PF02585">
    <property type="entry name" value="PIG-L"/>
    <property type="match status" value="1"/>
</dbReference>
<proteinExistence type="predicted"/>
<evidence type="ECO:0000256" key="1">
    <source>
        <dbReference type="SAM" id="SignalP"/>
    </source>
</evidence>
<feature type="chain" id="PRO_5037120890" evidence="1">
    <location>
        <begin position="35"/>
        <end position="845"/>
    </location>
</feature>
<keyword evidence="1" id="KW-0732">Signal</keyword>
<organism evidence="3 4">
    <name type="scientific">Brevibacillus fulvus</name>
    <dbReference type="NCBI Taxonomy" id="1125967"/>
    <lineage>
        <taxon>Bacteria</taxon>
        <taxon>Bacillati</taxon>
        <taxon>Bacillota</taxon>
        <taxon>Bacilli</taxon>
        <taxon>Bacillales</taxon>
        <taxon>Paenibacillaceae</taxon>
        <taxon>Brevibacillus</taxon>
    </lineage>
</organism>
<gene>
    <name evidence="3" type="ORF">JOD01_002280</name>
</gene>
<sequence length="845" mass="93202">MKRGRLAAKLWTVFVCTALLFSLAGQIAPSTAYADRGAIDLWKSIKPLTTIASAMNTGAHPDDEHSAMLAYLSLGQGVFTSSVIANRGEGGQNEIGSELGNALGIIRTRELQEASKITNVHLEHLSEKLDDPIYDFGFSKSPDETLAKWGESVAYERLIRKIREIRPDVVIPSFLNEPSTHGHHRAINVITVRAFKDAADPSVYPEQLKEGLEPWQIKKLYVPATEKDYDVRIPVGDYDQIYGASYVQLGEESRFMHKSQGMGRNYDEGPSYDYYRLESSTAPAGNKQESSFFEGIAFTFADLAKEAESKQGGQAVAQQLKLLQKDADEVIAAYPDFAAVAREVHEMKSDVNAAISRVNASSLDHPTKVDLLHRLEVKADQLNKASLEATSIVAKLRPESGELVAGQTAKMTVTAYNGGTLPVENVQLSLRVPAGWQLKALTNPRFAKLNPNATATVTYQVSVPNNAATFDPYAKPIVVAEMRYEAYRSMTAVTIAPEETVAVLPAYSLSLDPSETVLNTLKADQPIPVNVTVKNYRPGKAKANVSLQVPEGWTVEPAQQELTFGAKGEVKSLAFTVHPSATVSNGSYTISAVARDGSSSGSRKVQVIEYPHIGKTYYVQPATLKIQAFDLHIPDKLKVGYVSSGFDNIDQYLRQLGIQVDELDQKAIESGNLNQYDTIVLGIRAYGFRPELIASNQRLLKYVEDGGNLVVQYHKPEDNWQPSLAPYPITIGTPLIQWRVTDESSKVTMLAPDHPLFTTPNPITEEDWNHWVQDRSAYNPSEWGNEYTELISNGDPGEKEFTGTFLTANYGKGTYTYSSLVWYREIPSLVPGAIRLFVNMISLHQ</sequence>
<feature type="domain" description="Alpha-galactosidase NEW3" evidence="2">
    <location>
        <begin position="405"/>
        <end position="471"/>
    </location>
</feature>
<dbReference type="Gene3D" id="2.60.40.10">
    <property type="entry name" value="Immunoglobulins"/>
    <property type="match status" value="1"/>
</dbReference>
<dbReference type="InterPro" id="IPR018905">
    <property type="entry name" value="A-galactase_NEW3"/>
</dbReference>
<dbReference type="InterPro" id="IPR003737">
    <property type="entry name" value="GlcNAc_PI_deacetylase-related"/>
</dbReference>
<dbReference type="AlphaFoldDB" id="A0A939BPN3"/>
<evidence type="ECO:0000313" key="3">
    <source>
        <dbReference type="EMBL" id="MBM7590670.1"/>
    </source>
</evidence>
<evidence type="ECO:0000313" key="4">
    <source>
        <dbReference type="Proteomes" id="UP000717624"/>
    </source>
</evidence>
<dbReference type="Gene3D" id="3.40.50.10320">
    <property type="entry name" value="LmbE-like"/>
    <property type="match status" value="1"/>
</dbReference>
<dbReference type="EMBL" id="JAFBEB010000007">
    <property type="protein sequence ID" value="MBM7590670.1"/>
    <property type="molecule type" value="Genomic_DNA"/>
</dbReference>
<protein>
    <submittedName>
        <fullName evidence="3">LmbE family N-acetylglucosaminyl deacetylase</fullName>
    </submittedName>
</protein>
<feature type="signal peptide" evidence="1">
    <location>
        <begin position="1"/>
        <end position="34"/>
    </location>
</feature>
<reference evidence="3" key="1">
    <citation type="submission" date="2021-01" db="EMBL/GenBank/DDBJ databases">
        <title>Genomic Encyclopedia of Type Strains, Phase IV (KMG-IV): sequencing the most valuable type-strain genomes for metagenomic binning, comparative biology and taxonomic classification.</title>
        <authorList>
            <person name="Goeker M."/>
        </authorList>
    </citation>
    <scope>NUCLEOTIDE SEQUENCE</scope>
    <source>
        <strain evidence="3">DSM 25523</strain>
    </source>
</reference>
<dbReference type="InterPro" id="IPR029062">
    <property type="entry name" value="Class_I_gatase-like"/>
</dbReference>
<dbReference type="InterPro" id="IPR013783">
    <property type="entry name" value="Ig-like_fold"/>
</dbReference>
<comment type="caution">
    <text evidence="3">The sequence shown here is derived from an EMBL/GenBank/DDBJ whole genome shotgun (WGS) entry which is preliminary data.</text>
</comment>